<proteinExistence type="predicted"/>
<dbReference type="AlphaFoldDB" id="A0A6N1X026"/>
<dbReference type="EMBL" id="CP054840">
    <property type="protein sequence ID" value="QKV52607.1"/>
    <property type="molecule type" value="Genomic_DNA"/>
</dbReference>
<evidence type="ECO:0000313" key="2">
    <source>
        <dbReference type="Proteomes" id="UP000509579"/>
    </source>
</evidence>
<evidence type="ECO:0008006" key="3">
    <source>
        <dbReference type="Google" id="ProtNLM"/>
    </source>
</evidence>
<accession>A0A6N1X026</accession>
<name>A0A6N1X026_9BURK</name>
<sequence>MALLGKAAVAMWWDMAGAWRAEFEDWHSHEHFPERMGIPGFLRGSRWADADGGEGFFVMYELDRYETLVSDGYLSRLNQPTPWSSRLMPQHRNMVRSQCQVLESAGSALGRFMLTVRCSPARGGAQALRGHLRAQAEALSQQPGTTGAHLLQTQTPDIAPTTEQKIRGGDQAADWIYLVSGYDRHALEASLAGGLSAPTLQAHGADAAPCAQVFTLCHSAENARCPD</sequence>
<protein>
    <recommendedName>
        <fullName evidence="3">NIPSNAP protein</fullName>
    </recommendedName>
</protein>
<organism evidence="1 2">
    <name type="scientific">Comamonas antarctica</name>
    <dbReference type="NCBI Taxonomy" id="2743470"/>
    <lineage>
        <taxon>Bacteria</taxon>
        <taxon>Pseudomonadati</taxon>
        <taxon>Pseudomonadota</taxon>
        <taxon>Betaproteobacteria</taxon>
        <taxon>Burkholderiales</taxon>
        <taxon>Comamonadaceae</taxon>
        <taxon>Comamonas</taxon>
    </lineage>
</organism>
<reference evidence="1 2" key="1">
    <citation type="submission" date="2020-06" db="EMBL/GenBank/DDBJ databases">
        <title>Acidovorax antarctica sp. nov., isolated from Corinth ice sheet soil, Antarctic Fields Peninsula.</title>
        <authorList>
            <person name="Xu Q."/>
            <person name="Peng F."/>
        </authorList>
    </citation>
    <scope>NUCLEOTIDE SEQUENCE [LARGE SCALE GENOMIC DNA]</scope>
    <source>
        <strain evidence="1 2">16-35-5</strain>
    </source>
</reference>
<keyword evidence="2" id="KW-1185">Reference proteome</keyword>
<evidence type="ECO:0000313" key="1">
    <source>
        <dbReference type="EMBL" id="QKV52607.1"/>
    </source>
</evidence>
<dbReference type="Proteomes" id="UP000509579">
    <property type="component" value="Chromosome"/>
</dbReference>
<dbReference type="RefSeq" id="WP_175503487.1">
    <property type="nucleotide sequence ID" value="NZ_CAURQT010000048.1"/>
</dbReference>
<dbReference type="KEGG" id="aant:HUK68_06650"/>
<gene>
    <name evidence="1" type="ORF">HUK68_06650</name>
</gene>